<proteinExistence type="predicted"/>
<dbReference type="InterPro" id="IPR049929">
    <property type="entry name" value="TenpN-like"/>
</dbReference>
<evidence type="ECO:0000313" key="2">
    <source>
        <dbReference type="Proteomes" id="UP000595375"/>
    </source>
</evidence>
<dbReference type="NCBIfam" id="NF047358">
    <property type="entry name" value="TenpIN"/>
    <property type="match status" value="1"/>
</dbReference>
<name>A0ABX7CD19_9FUSO</name>
<dbReference type="EMBL" id="CP068114">
    <property type="protein sequence ID" value="QQS87408.1"/>
    <property type="molecule type" value="Genomic_DNA"/>
</dbReference>
<sequence>MNRIIKRSAIQEDLKSPDFNIRTFFIVGGFNVKFCFLTDDFFDLYKECEEIEKKNNRPYATVCLLKYNNLYFAIPIRHNIKHQYAIFTDKEKTKGLDLSKTLIIKDLNFVVQNRTAFISQDEYSQLIQKETFIISKLNSYIKKYIKALGHQNIKKNYLLCSMSCLKYFHKELNIE</sequence>
<accession>A0ABX7CD19</accession>
<evidence type="ECO:0000313" key="1">
    <source>
        <dbReference type="EMBL" id="QQS87408.1"/>
    </source>
</evidence>
<protein>
    <recommendedName>
        <fullName evidence="3">Type III toxin-antitoxin system ToxN/AbiQ family toxin</fullName>
    </recommendedName>
</protein>
<dbReference type="InterPro" id="IPR053735">
    <property type="entry name" value="Type_III_TA_endoRNase"/>
</dbReference>
<dbReference type="Gene3D" id="3.10.129.130">
    <property type="match status" value="1"/>
</dbReference>
<keyword evidence="2" id="KW-1185">Reference proteome</keyword>
<reference evidence="1 2" key="1">
    <citation type="submission" date="2021-01" db="EMBL/GenBank/DDBJ databases">
        <title>FDA dAtabase for Regulatory Grade micrObial Sequences (FDA-ARGOS): Supporting development and validation of Infectious Disease Dx tests.</title>
        <authorList>
            <person name="Sproer C."/>
            <person name="Gronow S."/>
            <person name="Severitt S."/>
            <person name="Schroder I."/>
            <person name="Tallon L."/>
            <person name="Sadzewicz L."/>
            <person name="Zhao X."/>
            <person name="Boylan J."/>
            <person name="Ott S."/>
            <person name="Bowen H."/>
            <person name="Vavikolanu K."/>
            <person name="Mehta A."/>
            <person name="Aluvathingal J."/>
            <person name="Nadendla S."/>
            <person name="Lowell S."/>
            <person name="Myers T."/>
            <person name="Yan Y."/>
            <person name="Sichtig H."/>
        </authorList>
    </citation>
    <scope>NUCLEOTIDE SEQUENCE [LARGE SCALE GENOMIC DNA]</scope>
    <source>
        <strain evidence="1 2">FDAARGOS_1126</strain>
    </source>
</reference>
<gene>
    <name evidence="1" type="ORF">I6I83_10260</name>
</gene>
<dbReference type="Proteomes" id="UP000595375">
    <property type="component" value="Chromosome"/>
</dbReference>
<organism evidence="1 2">
    <name type="scientific">Fusobacterium canifelinum</name>
    <dbReference type="NCBI Taxonomy" id="285729"/>
    <lineage>
        <taxon>Bacteria</taxon>
        <taxon>Fusobacteriati</taxon>
        <taxon>Fusobacteriota</taxon>
        <taxon>Fusobacteriia</taxon>
        <taxon>Fusobacteriales</taxon>
        <taxon>Fusobacteriaceae</taxon>
        <taxon>Fusobacterium</taxon>
    </lineage>
</organism>
<evidence type="ECO:0008006" key="3">
    <source>
        <dbReference type="Google" id="ProtNLM"/>
    </source>
</evidence>
<dbReference type="CDD" id="cd17493">
    <property type="entry name" value="toxin_TenpN"/>
    <property type="match status" value="1"/>
</dbReference>